<feature type="transmembrane region" description="Helical" evidence="1">
    <location>
        <begin position="17"/>
        <end position="37"/>
    </location>
</feature>
<proteinExistence type="predicted"/>
<dbReference type="PROSITE" id="PS50887">
    <property type="entry name" value="GGDEF"/>
    <property type="match status" value="1"/>
</dbReference>
<dbReference type="CDD" id="cd01949">
    <property type="entry name" value="GGDEF"/>
    <property type="match status" value="1"/>
</dbReference>
<dbReference type="Pfam" id="PF00990">
    <property type="entry name" value="GGDEF"/>
    <property type="match status" value="1"/>
</dbReference>
<feature type="domain" description="GGDEF" evidence="3">
    <location>
        <begin position="238"/>
        <end position="369"/>
    </location>
</feature>
<dbReference type="InterPro" id="IPR029787">
    <property type="entry name" value="Nucleotide_cyclase"/>
</dbReference>
<gene>
    <name evidence="4" type="ORF">C8D85_2487</name>
</gene>
<dbReference type="CDD" id="cd01948">
    <property type="entry name" value="EAL"/>
    <property type="match status" value="1"/>
</dbReference>
<comment type="caution">
    <text evidence="4">The sequence shown here is derived from an EMBL/GenBank/DDBJ whole genome shotgun (WGS) entry which is preliminary data.</text>
</comment>
<dbReference type="InterPro" id="IPR035919">
    <property type="entry name" value="EAL_sf"/>
</dbReference>
<dbReference type="InterPro" id="IPR043128">
    <property type="entry name" value="Rev_trsase/Diguanyl_cyclase"/>
</dbReference>
<keyword evidence="1" id="KW-0812">Transmembrane</keyword>
<dbReference type="SMART" id="SM00052">
    <property type="entry name" value="EAL"/>
    <property type="match status" value="1"/>
</dbReference>
<keyword evidence="5" id="KW-1185">Reference proteome</keyword>
<evidence type="ECO:0000313" key="4">
    <source>
        <dbReference type="EMBL" id="TDR12453.1"/>
    </source>
</evidence>
<evidence type="ECO:0000259" key="2">
    <source>
        <dbReference type="PROSITE" id="PS50883"/>
    </source>
</evidence>
<dbReference type="PANTHER" id="PTHR33121">
    <property type="entry name" value="CYCLIC DI-GMP PHOSPHODIESTERASE PDEF"/>
    <property type="match status" value="1"/>
</dbReference>
<keyword evidence="1" id="KW-0472">Membrane</keyword>
<dbReference type="OrthoDB" id="1316910at2"/>
<dbReference type="PROSITE" id="PS50883">
    <property type="entry name" value="EAL"/>
    <property type="match status" value="1"/>
</dbReference>
<evidence type="ECO:0000256" key="1">
    <source>
        <dbReference type="SAM" id="Phobius"/>
    </source>
</evidence>
<evidence type="ECO:0000313" key="5">
    <source>
        <dbReference type="Proteomes" id="UP000295729"/>
    </source>
</evidence>
<dbReference type="InterPro" id="IPR000160">
    <property type="entry name" value="GGDEF_dom"/>
</dbReference>
<dbReference type="PANTHER" id="PTHR33121:SF32">
    <property type="entry name" value="RNASE E SPECIFICITY FACTOR CSRD"/>
    <property type="match status" value="1"/>
</dbReference>
<name>A0A4R6X6W0_9GAMM</name>
<dbReference type="InterPro" id="IPR001633">
    <property type="entry name" value="EAL_dom"/>
</dbReference>
<dbReference type="EMBL" id="SNZA01000004">
    <property type="protein sequence ID" value="TDR12453.1"/>
    <property type="molecule type" value="Genomic_DNA"/>
</dbReference>
<dbReference type="Gene3D" id="3.30.70.270">
    <property type="match status" value="1"/>
</dbReference>
<organism evidence="4 5">
    <name type="scientific">Marinomonas communis</name>
    <dbReference type="NCBI Taxonomy" id="28254"/>
    <lineage>
        <taxon>Bacteria</taxon>
        <taxon>Pseudomonadati</taxon>
        <taxon>Pseudomonadota</taxon>
        <taxon>Gammaproteobacteria</taxon>
        <taxon>Oceanospirillales</taxon>
        <taxon>Oceanospirillaceae</taxon>
        <taxon>Marinomonas</taxon>
    </lineage>
</organism>
<feature type="transmembrane region" description="Helical" evidence="1">
    <location>
        <begin position="174"/>
        <end position="195"/>
    </location>
</feature>
<dbReference type="Proteomes" id="UP000295729">
    <property type="component" value="Unassembled WGS sequence"/>
</dbReference>
<dbReference type="SMART" id="SM00267">
    <property type="entry name" value="GGDEF"/>
    <property type="match status" value="1"/>
</dbReference>
<dbReference type="SUPFAM" id="SSF141868">
    <property type="entry name" value="EAL domain-like"/>
    <property type="match status" value="1"/>
</dbReference>
<dbReference type="AlphaFoldDB" id="A0A4R6X6W0"/>
<keyword evidence="1" id="KW-1133">Transmembrane helix</keyword>
<reference evidence="4 5" key="1">
    <citation type="submission" date="2019-03" db="EMBL/GenBank/DDBJ databases">
        <title>Genomic Encyclopedia of Type Strains, Phase IV (KMG-IV): sequencing the most valuable type-strain genomes for metagenomic binning, comparative biology and taxonomic classification.</title>
        <authorList>
            <person name="Goeker M."/>
        </authorList>
    </citation>
    <scope>NUCLEOTIDE SEQUENCE [LARGE SCALE GENOMIC DNA]</scope>
    <source>
        <strain evidence="4 5">DSM 5604</strain>
    </source>
</reference>
<dbReference type="Pfam" id="PF00563">
    <property type="entry name" value="EAL"/>
    <property type="match status" value="1"/>
</dbReference>
<dbReference type="SUPFAM" id="SSF55073">
    <property type="entry name" value="Nucleotide cyclase"/>
    <property type="match status" value="1"/>
</dbReference>
<protein>
    <submittedName>
        <fullName evidence="4">Diguanylate cyclase (GGDEF)-like protein</fullName>
    </submittedName>
</protein>
<accession>A0A4R6X6W0</accession>
<feature type="domain" description="EAL" evidence="2">
    <location>
        <begin position="380"/>
        <end position="633"/>
    </location>
</feature>
<dbReference type="InterPro" id="IPR050706">
    <property type="entry name" value="Cyclic-di-GMP_PDE-like"/>
</dbReference>
<dbReference type="RefSeq" id="WP_133563172.1">
    <property type="nucleotide sequence ID" value="NZ_SNZA01000004.1"/>
</dbReference>
<dbReference type="NCBIfam" id="TIGR00254">
    <property type="entry name" value="GGDEF"/>
    <property type="match status" value="1"/>
</dbReference>
<dbReference type="Gene3D" id="3.20.20.450">
    <property type="entry name" value="EAL domain"/>
    <property type="match status" value="1"/>
</dbReference>
<evidence type="ECO:0000259" key="3">
    <source>
        <dbReference type="PROSITE" id="PS50887"/>
    </source>
</evidence>
<dbReference type="GO" id="GO:0071111">
    <property type="term" value="F:cyclic-guanylate-specific phosphodiesterase activity"/>
    <property type="evidence" value="ECO:0007669"/>
    <property type="project" value="InterPro"/>
</dbReference>
<sequence length="638" mass="71813">MTTLFELQLDKHLRRKLILICLIVAFVVSVIYGVVAYRLSNDLGVDTEIRYLEKRALFLLAEVEEEGDEAQERVNELISLMQSSELKPEALFLNVRDASGAWELNQFMPQATLMQVLSEVEALPTSALRSGFLSIDGNYFLWTKQANDDISLILITSSHSIDQARAHIIKRLSISSLIVFWIAVWLALTLSSWIAKRVEDKNEALRKLATHDNLTGLPNRLYLVDLIERDQKNTEQPLVGALLLINIDKFKEVNETLGHRNGDKLLVVFSHRLHQALAPEQQLIRSNGDEFLIWAPHYDEIQATELVGTLTATLNEPFLIDQLPIHLSITIGVALAPIHDNDIESLIIQTDIALNEARKHRSEWSIFDPSKQLEQDGQQTLRYRSELADALREQQFKLYYQPKVDLNTGQILSAEALARWHHPQDGVVPPLMFISLIEQSGKVREFGRYVIRTAIRQIDQWQTKGIAVPVAVNLSPYNLLDPDIVSFTESLLQNFNIAPEMLEIELTETATSLHLQTISKSLNGFKEIGVKLSIDDFGTGMSSLAYISSLNVDTIKIDRAFVCDMDKNDSHLSIVQTALNLAKAFGCTVVAEGVENTAQAKLLDSLGCHYGQGYYYSPPIPEDKFTAMLKFTRSLPAV</sequence>